<organism evidence="3 4">
    <name type="scientific">Streptomyces populi</name>
    <dbReference type="NCBI Taxonomy" id="2058924"/>
    <lineage>
        <taxon>Bacteria</taxon>
        <taxon>Bacillati</taxon>
        <taxon>Actinomycetota</taxon>
        <taxon>Actinomycetes</taxon>
        <taxon>Kitasatosporales</taxon>
        <taxon>Streptomycetaceae</taxon>
        <taxon>Streptomyces</taxon>
    </lineage>
</organism>
<dbReference type="SUPFAM" id="SSF50993">
    <property type="entry name" value="Peptidase/esterase 'gauge' domain"/>
    <property type="match status" value="1"/>
</dbReference>
<evidence type="ECO:0000256" key="2">
    <source>
        <dbReference type="SAM" id="SignalP"/>
    </source>
</evidence>
<dbReference type="SUPFAM" id="SSF63825">
    <property type="entry name" value="YWTD domain"/>
    <property type="match status" value="1"/>
</dbReference>
<dbReference type="EMBL" id="PJOS01000026">
    <property type="protein sequence ID" value="PKT72064.1"/>
    <property type="molecule type" value="Genomic_DNA"/>
</dbReference>
<sequence length="801" mass="82358">MKLARFSAPTAAAVLLGLTTVVGPGAVDASAVSGTPLPIAHFAHMVVDAPHGHLFISGGAGTDGILVTDLDGANPTTIDGEPGATGLALSGDGSTLYAALPGQDAIAAISAEDLTESARYGTGAGTGPDSLAVAGGTLWFGYGTAGAGGIGSVAGDGTVTLRRDSGSWSAAPTLATTPAPSGVLAAAAQTGTTSAFVTYRAEGGTLTRRAARELPVPDLGDFAVTADGQHLAVSSWADASADRYRTSDLAVDGRFAVPVAARAVAVAPDGTLAGCGCNGYAFETFPETGGGFYDEYEYGSSLRLPAHGLAWSPDGSRLYAVGVDASGGTPTLHVAREPETARVRLGGGPATTPLAPGEAYSFRVGFDSPLPLDAGQSMMPGTVRITRHDDADPDGVLITDATATRATAADFFGSYHVTGTAPLSGPLGFGVDYSGSGHYGPAGRTFDVPVAKYAPTMTVTAPATAGRAAPMTITGKLTWPHAHVTTGAVHVVRTDLAHPSGYSAGTVPVSADGGFTFHDTPGTGGANTYAFGYDGGTSYLPVKTSATVQVSRTTPGLSVTTDAKTYRSGATVKVTAHLGTTYDSRSVTLYGMPAGGTRVRLRSGEVDAHGNLVASYKVSRNTVFSAAFTGDGRYAPRTVTAGVTLTPTVRTATRHPLSTTRVGSTTYQVFYKSETDMGYDVQVTPRQSGGCLTVYVEHYWSGAWHPTTSQRCVPLYGDGEYGYGRALKLFTSNDHYRVRGHYTPPADGAWTGGAWTGWTYLTVRPRQPLVGRRGRRPLRRAVQGPVSRVREPVGGARPMRG</sequence>
<dbReference type="OrthoDB" id="4332189at2"/>
<dbReference type="Gene3D" id="2.130.10.10">
    <property type="entry name" value="YVTN repeat-like/Quinoprotein amine dehydrogenase"/>
    <property type="match status" value="1"/>
</dbReference>
<evidence type="ECO:0000256" key="1">
    <source>
        <dbReference type="SAM" id="MobiDB-lite"/>
    </source>
</evidence>
<name>A0A2I0SQ81_9ACTN</name>
<evidence type="ECO:0008006" key="5">
    <source>
        <dbReference type="Google" id="ProtNLM"/>
    </source>
</evidence>
<evidence type="ECO:0000313" key="3">
    <source>
        <dbReference type="EMBL" id="PKT72064.1"/>
    </source>
</evidence>
<dbReference type="Proteomes" id="UP000236178">
    <property type="component" value="Unassembled WGS sequence"/>
</dbReference>
<reference evidence="3 4" key="1">
    <citation type="submission" date="2017-12" db="EMBL/GenBank/DDBJ databases">
        <title>Streptomyces populusis sp. nov., a novel endophytic actinobacterium isolated from stems of Populus adenopoda Maxim.</title>
        <authorList>
            <person name="Wang Z."/>
        </authorList>
    </citation>
    <scope>NUCLEOTIDE SEQUENCE [LARGE SCALE GENOMIC DNA]</scope>
    <source>
        <strain evidence="3 4">A249</strain>
    </source>
</reference>
<dbReference type="SUPFAM" id="SSF50969">
    <property type="entry name" value="YVTN repeat-like/Quinoprotein amine dehydrogenase"/>
    <property type="match status" value="1"/>
</dbReference>
<feature type="chain" id="PRO_5038487467" description="Ig-like domain repeat protein" evidence="2">
    <location>
        <begin position="27"/>
        <end position="801"/>
    </location>
</feature>
<accession>A0A2I0SQ81</accession>
<gene>
    <name evidence="3" type="ORF">CW362_15815</name>
</gene>
<proteinExistence type="predicted"/>
<dbReference type="AlphaFoldDB" id="A0A2I0SQ81"/>
<feature type="signal peptide" evidence="2">
    <location>
        <begin position="1"/>
        <end position="26"/>
    </location>
</feature>
<comment type="caution">
    <text evidence="3">The sequence shown here is derived from an EMBL/GenBank/DDBJ whole genome shotgun (WGS) entry which is preliminary data.</text>
</comment>
<evidence type="ECO:0000313" key="4">
    <source>
        <dbReference type="Proteomes" id="UP000236178"/>
    </source>
</evidence>
<protein>
    <recommendedName>
        <fullName evidence="5">Ig-like domain repeat protein</fullName>
    </recommendedName>
</protein>
<dbReference type="InterPro" id="IPR011044">
    <property type="entry name" value="Quino_amine_DH_bsu"/>
</dbReference>
<feature type="region of interest" description="Disordered" evidence="1">
    <location>
        <begin position="781"/>
        <end position="801"/>
    </location>
</feature>
<keyword evidence="4" id="KW-1185">Reference proteome</keyword>
<dbReference type="InterPro" id="IPR015943">
    <property type="entry name" value="WD40/YVTN_repeat-like_dom_sf"/>
</dbReference>
<dbReference type="RefSeq" id="WP_103550099.1">
    <property type="nucleotide sequence ID" value="NZ_KZ626865.1"/>
</dbReference>
<keyword evidence="2" id="KW-0732">Signal</keyword>